<dbReference type="Gene3D" id="3.30.1060.10">
    <property type="entry name" value="Peptide methionine sulphoxide reductase MsrA"/>
    <property type="match status" value="1"/>
</dbReference>
<dbReference type="RefSeq" id="WP_119329862.1">
    <property type="nucleotide sequence ID" value="NZ_JBHSJH010000002.1"/>
</dbReference>
<dbReference type="Pfam" id="PF01625">
    <property type="entry name" value="PMSR"/>
    <property type="match status" value="1"/>
</dbReference>
<feature type="domain" description="Peptide methionine sulphoxide reductase MsrA" evidence="6">
    <location>
        <begin position="26"/>
        <end position="186"/>
    </location>
</feature>
<reference evidence="8" key="1">
    <citation type="journal article" date="2019" name="Int. J. Syst. Evol. Microbiol.">
        <title>The Global Catalogue of Microorganisms (GCM) 10K type strain sequencing project: providing services to taxonomists for standard genome sequencing and annotation.</title>
        <authorList>
            <consortium name="The Broad Institute Genomics Platform"/>
            <consortium name="The Broad Institute Genome Sequencing Center for Infectious Disease"/>
            <person name="Wu L."/>
            <person name="Ma J."/>
        </authorList>
    </citation>
    <scope>NUCLEOTIDE SEQUENCE [LARGE SCALE GENOMIC DNA]</scope>
    <source>
        <strain evidence="8">CGMCC 1.13718</strain>
    </source>
</reference>
<keyword evidence="2 5" id="KW-0560">Oxidoreductase</keyword>
<comment type="caution">
    <text evidence="7">The sequence shown here is derived from an EMBL/GenBank/DDBJ whole genome shotgun (WGS) entry which is preliminary data.</text>
</comment>
<comment type="catalytic activity">
    <reaction evidence="3 5">
        <text>L-methionyl-[protein] + [thioredoxin]-disulfide + H2O = L-methionyl-(S)-S-oxide-[protein] + [thioredoxin]-dithiol</text>
        <dbReference type="Rhea" id="RHEA:14217"/>
        <dbReference type="Rhea" id="RHEA-COMP:10698"/>
        <dbReference type="Rhea" id="RHEA-COMP:10700"/>
        <dbReference type="Rhea" id="RHEA-COMP:12313"/>
        <dbReference type="Rhea" id="RHEA-COMP:12315"/>
        <dbReference type="ChEBI" id="CHEBI:15377"/>
        <dbReference type="ChEBI" id="CHEBI:16044"/>
        <dbReference type="ChEBI" id="CHEBI:29950"/>
        <dbReference type="ChEBI" id="CHEBI:44120"/>
        <dbReference type="ChEBI" id="CHEBI:50058"/>
        <dbReference type="EC" id="1.8.4.11"/>
    </reaction>
</comment>
<evidence type="ECO:0000256" key="1">
    <source>
        <dbReference type="ARBA" id="ARBA00005591"/>
    </source>
</evidence>
<evidence type="ECO:0000313" key="7">
    <source>
        <dbReference type="EMBL" id="MFC4892480.1"/>
    </source>
</evidence>
<dbReference type="HAMAP" id="MF_01401">
    <property type="entry name" value="MsrA"/>
    <property type="match status" value="1"/>
</dbReference>
<dbReference type="EC" id="1.8.4.11" evidence="5"/>
<dbReference type="PANTHER" id="PTHR42799">
    <property type="entry name" value="MITOCHONDRIAL PEPTIDE METHIONINE SULFOXIDE REDUCTASE"/>
    <property type="match status" value="1"/>
</dbReference>
<dbReference type="PANTHER" id="PTHR42799:SF2">
    <property type="entry name" value="MITOCHONDRIAL PEPTIDE METHIONINE SULFOXIDE REDUCTASE"/>
    <property type="match status" value="1"/>
</dbReference>
<dbReference type="SUPFAM" id="SSF55068">
    <property type="entry name" value="Peptide methionine sulfoxide reductase"/>
    <property type="match status" value="1"/>
</dbReference>
<evidence type="ECO:0000256" key="4">
    <source>
        <dbReference type="ARBA" id="ARBA00048782"/>
    </source>
</evidence>
<evidence type="ECO:0000256" key="5">
    <source>
        <dbReference type="HAMAP-Rule" id="MF_01401"/>
    </source>
</evidence>
<evidence type="ECO:0000256" key="2">
    <source>
        <dbReference type="ARBA" id="ARBA00023002"/>
    </source>
</evidence>
<dbReference type="InterPro" id="IPR050162">
    <property type="entry name" value="MsrA_MetSO_reductase"/>
</dbReference>
<evidence type="ECO:0000256" key="3">
    <source>
        <dbReference type="ARBA" id="ARBA00047806"/>
    </source>
</evidence>
<organism evidence="7 8">
    <name type="scientific">Pseudofrancisella aestuarii</name>
    <dbReference type="NCBI Taxonomy" id="2670347"/>
    <lineage>
        <taxon>Bacteria</taxon>
        <taxon>Pseudomonadati</taxon>
        <taxon>Pseudomonadota</taxon>
        <taxon>Gammaproteobacteria</taxon>
        <taxon>Thiotrichales</taxon>
        <taxon>Francisellaceae</taxon>
        <taxon>Pseudofrancisella</taxon>
    </lineage>
</organism>
<gene>
    <name evidence="5 7" type="primary">msrA</name>
    <name evidence="7" type="ORF">ACFPDQ_05395</name>
</gene>
<dbReference type="NCBIfam" id="TIGR00401">
    <property type="entry name" value="msrA"/>
    <property type="match status" value="1"/>
</dbReference>
<proteinExistence type="inferred from homology"/>
<name>A0ABV9TDZ7_9GAMM</name>
<dbReference type="EMBL" id="JBHSJH010000002">
    <property type="protein sequence ID" value="MFC4892480.1"/>
    <property type="molecule type" value="Genomic_DNA"/>
</dbReference>
<protein>
    <recommendedName>
        <fullName evidence="5">Peptide methionine sulfoxide reductase MsrA</fullName>
        <shortName evidence="5">Protein-methionine-S-oxide reductase</shortName>
        <ecNumber evidence="5">1.8.4.11</ecNumber>
    </recommendedName>
    <alternativeName>
        <fullName evidence="5">Peptide-methionine (S)-S-oxide reductase</fullName>
        <shortName evidence="5">Peptide Met(O) reductase</shortName>
    </alternativeName>
</protein>
<feature type="active site" evidence="5">
    <location>
        <position position="33"/>
    </location>
</feature>
<keyword evidence="8" id="KW-1185">Reference proteome</keyword>
<dbReference type="GO" id="GO:0008113">
    <property type="term" value="F:peptide-methionine (S)-S-oxide reductase activity"/>
    <property type="evidence" value="ECO:0007669"/>
    <property type="project" value="UniProtKB-EC"/>
</dbReference>
<sequence length="227" mass="26615">MRKIISLLIFLLFINFSWAKSSQYKEAIFAGGCFWCLESDFDYMRNHKELSHNGIIRVASGYDGGETKSPTYKLVSSGTTNYKESVRVVYDPNKISYKELVEYFFRRINPTDAGGQFCDRGEQYQSAIYYLDPEQEKVAKEVTNSLKAEFKKNDKEVYTAILPSTHFYKAEKYHQKYHDKNPKRYCYYRTGCGRDKTIDKVWDGVNWQYSNIKPFDTPNNIVDCLSR</sequence>
<evidence type="ECO:0000259" key="6">
    <source>
        <dbReference type="Pfam" id="PF01625"/>
    </source>
</evidence>
<comment type="similarity">
    <text evidence="1 5">Belongs to the MsrA Met sulfoxide reductase family.</text>
</comment>
<dbReference type="InterPro" id="IPR002569">
    <property type="entry name" value="Met_Sox_Rdtase_MsrA_dom"/>
</dbReference>
<dbReference type="Proteomes" id="UP001595926">
    <property type="component" value="Unassembled WGS sequence"/>
</dbReference>
<accession>A0ABV9TDZ7</accession>
<evidence type="ECO:0000313" key="8">
    <source>
        <dbReference type="Proteomes" id="UP001595926"/>
    </source>
</evidence>
<comment type="catalytic activity">
    <reaction evidence="4 5">
        <text>[thioredoxin]-disulfide + L-methionine + H2O = L-methionine (S)-S-oxide + [thioredoxin]-dithiol</text>
        <dbReference type="Rhea" id="RHEA:19993"/>
        <dbReference type="Rhea" id="RHEA-COMP:10698"/>
        <dbReference type="Rhea" id="RHEA-COMP:10700"/>
        <dbReference type="ChEBI" id="CHEBI:15377"/>
        <dbReference type="ChEBI" id="CHEBI:29950"/>
        <dbReference type="ChEBI" id="CHEBI:50058"/>
        <dbReference type="ChEBI" id="CHEBI:57844"/>
        <dbReference type="ChEBI" id="CHEBI:58772"/>
        <dbReference type="EC" id="1.8.4.11"/>
    </reaction>
</comment>
<comment type="function">
    <text evidence="5">Has an important function as a repair enzyme for proteins that have been inactivated by oxidation. Catalyzes the reversible oxidation-reduction of methionine sulfoxide in proteins to methionine.</text>
</comment>
<dbReference type="InterPro" id="IPR036509">
    <property type="entry name" value="Met_Sox_Rdtase_MsrA_sf"/>
</dbReference>